<sequence>MDPSSVVQPSLSDNSSPSDHPPDHPFETLQELLSSVADEHRNARDSNSDAMTPDDREQKASLIHEACQNADFDAVARLAISPGGLLEDSLRRKAWPILLGCTRAADDPEPSPGDETAWKEWPEHRDEHQVQLDVDRSFVYYPLDMSGSELERRRAELQQLIVRTLRTHPCLCYFQGYHDIVQVFLLVLGSDSAVPAVARLSLLRIRDFMLPTLTAAMAHLHLLFPIIGAVDRKLSHHLSRIQPFFALSATLTMYAHEIQGYGDIARLFDFLLANEAVMSIYLFATIILNRRLELFDLDPSDPELHATLSSLPRPLILETLLSRCSDLFRCYPPETLKFTQLPKSLPAPPPLIFRPRPWKLIPASSVLKSTSPVHRVATQTLENGEGLFHTLAEEMKRRQVAEDKAREWAHAKRRFRANVWKHRRQLLVTGAVLVGVIGWYIGRRQPGMHVRVGELLCGIGRRVSAILGRGLWEREL</sequence>
<name>A0A6G1G176_9PEZI</name>
<dbReference type="InterPro" id="IPR035969">
    <property type="entry name" value="Rab-GAP_TBC_sf"/>
</dbReference>
<keyword evidence="3" id="KW-0472">Membrane</keyword>
<dbReference type="GO" id="GO:0005096">
    <property type="term" value="F:GTPase activator activity"/>
    <property type="evidence" value="ECO:0007669"/>
    <property type="project" value="UniProtKB-KW"/>
</dbReference>
<dbReference type="SUPFAM" id="SSF47923">
    <property type="entry name" value="Ypt/Rab-GAP domain of gyp1p"/>
    <property type="match status" value="1"/>
</dbReference>
<dbReference type="RefSeq" id="XP_033533190.1">
    <property type="nucleotide sequence ID" value="XM_033679691.1"/>
</dbReference>
<feature type="compositionally biased region" description="Basic and acidic residues" evidence="2">
    <location>
        <begin position="37"/>
        <end position="58"/>
    </location>
</feature>
<keyword evidence="3" id="KW-1133">Transmembrane helix</keyword>
<dbReference type="Proteomes" id="UP000504638">
    <property type="component" value="Unplaced"/>
</dbReference>
<gene>
    <name evidence="5 7" type="ORF">P152DRAFT_459507</name>
</gene>
<dbReference type="AlphaFoldDB" id="A0A6G1G176"/>
<keyword evidence="1" id="KW-0343">GTPase activation</keyword>
<accession>A0A6G1G176</accession>
<feature type="compositionally biased region" description="Low complexity" evidence="2">
    <location>
        <begin position="9"/>
        <end position="18"/>
    </location>
</feature>
<feature type="region of interest" description="Disordered" evidence="2">
    <location>
        <begin position="1"/>
        <end position="58"/>
    </location>
</feature>
<dbReference type="PANTHER" id="PTHR20913:SF7">
    <property type="entry name" value="RE60063P"/>
    <property type="match status" value="1"/>
</dbReference>
<evidence type="ECO:0000256" key="2">
    <source>
        <dbReference type="SAM" id="MobiDB-lite"/>
    </source>
</evidence>
<dbReference type="EMBL" id="ML975161">
    <property type="protein sequence ID" value="KAF1811559.1"/>
    <property type="molecule type" value="Genomic_DNA"/>
</dbReference>
<organism evidence="5">
    <name type="scientific">Eremomyces bilateralis CBS 781.70</name>
    <dbReference type="NCBI Taxonomy" id="1392243"/>
    <lineage>
        <taxon>Eukaryota</taxon>
        <taxon>Fungi</taxon>
        <taxon>Dikarya</taxon>
        <taxon>Ascomycota</taxon>
        <taxon>Pezizomycotina</taxon>
        <taxon>Dothideomycetes</taxon>
        <taxon>Dothideomycetes incertae sedis</taxon>
        <taxon>Eremomycetales</taxon>
        <taxon>Eremomycetaceae</taxon>
        <taxon>Eremomyces</taxon>
    </lineage>
</organism>
<evidence type="ECO:0000256" key="1">
    <source>
        <dbReference type="ARBA" id="ARBA00022468"/>
    </source>
</evidence>
<dbReference type="FunFam" id="1.10.8.1310:FF:000001">
    <property type="entry name" value="TBC1 domain family, member 20"/>
    <property type="match status" value="1"/>
</dbReference>
<evidence type="ECO:0000313" key="7">
    <source>
        <dbReference type="RefSeq" id="XP_033533190.1"/>
    </source>
</evidence>
<dbReference type="Pfam" id="PF00566">
    <property type="entry name" value="RabGAP-TBC"/>
    <property type="match status" value="1"/>
</dbReference>
<dbReference type="Gene3D" id="1.10.8.1310">
    <property type="match status" value="1"/>
</dbReference>
<evidence type="ECO:0000313" key="6">
    <source>
        <dbReference type="Proteomes" id="UP000504638"/>
    </source>
</evidence>
<dbReference type="PROSITE" id="PS50086">
    <property type="entry name" value="TBC_RABGAP"/>
    <property type="match status" value="1"/>
</dbReference>
<dbReference type="GO" id="GO:0006888">
    <property type="term" value="P:endoplasmic reticulum to Golgi vesicle-mediated transport"/>
    <property type="evidence" value="ECO:0007669"/>
    <property type="project" value="TreeGrafter"/>
</dbReference>
<evidence type="ECO:0000256" key="3">
    <source>
        <dbReference type="SAM" id="Phobius"/>
    </source>
</evidence>
<dbReference type="SMART" id="SM00164">
    <property type="entry name" value="TBC"/>
    <property type="match status" value="1"/>
</dbReference>
<feature type="transmembrane region" description="Helical" evidence="3">
    <location>
        <begin position="208"/>
        <end position="230"/>
    </location>
</feature>
<evidence type="ECO:0000313" key="5">
    <source>
        <dbReference type="EMBL" id="KAF1811559.1"/>
    </source>
</evidence>
<dbReference type="OrthoDB" id="206700at2759"/>
<reference evidence="5 7" key="1">
    <citation type="submission" date="2020-01" db="EMBL/GenBank/DDBJ databases">
        <authorList>
            <consortium name="DOE Joint Genome Institute"/>
            <person name="Haridas S."/>
            <person name="Albert R."/>
            <person name="Binder M."/>
            <person name="Bloem J."/>
            <person name="Labutti K."/>
            <person name="Salamov A."/>
            <person name="Andreopoulos B."/>
            <person name="Baker S.E."/>
            <person name="Barry K."/>
            <person name="Bills G."/>
            <person name="Bluhm B.H."/>
            <person name="Cannon C."/>
            <person name="Castanera R."/>
            <person name="Culley D.E."/>
            <person name="Daum C."/>
            <person name="Ezra D."/>
            <person name="Gonzalez J.B."/>
            <person name="Henrissat B."/>
            <person name="Kuo A."/>
            <person name="Liang C."/>
            <person name="Lipzen A."/>
            <person name="Lutzoni F."/>
            <person name="Magnuson J."/>
            <person name="Mondo S."/>
            <person name="Nolan M."/>
            <person name="Ohm R."/>
            <person name="Pangilinan J."/>
            <person name="Park H.-J."/>
            <person name="Ramirez L."/>
            <person name="Alfaro M."/>
            <person name="Sun H."/>
            <person name="Tritt A."/>
            <person name="Yoshinaga Y."/>
            <person name="Zwiers L.-H."/>
            <person name="Turgeon B.G."/>
            <person name="Goodwin S.B."/>
            <person name="Spatafora J.W."/>
            <person name="Crous P.W."/>
            <person name="Grigoriev I.V."/>
        </authorList>
    </citation>
    <scope>NUCLEOTIDE SEQUENCE</scope>
    <source>
        <strain evidence="5 7">CBS 781.70</strain>
    </source>
</reference>
<keyword evidence="3" id="KW-0812">Transmembrane</keyword>
<protein>
    <recommendedName>
        <fullName evidence="4">Rab-GAP TBC domain-containing protein</fullName>
    </recommendedName>
</protein>
<dbReference type="GeneID" id="54420261"/>
<feature type="domain" description="Rab-GAP TBC" evidence="4">
    <location>
        <begin position="85"/>
        <end position="275"/>
    </location>
</feature>
<dbReference type="InterPro" id="IPR000195">
    <property type="entry name" value="Rab-GAP-TBC_dom"/>
</dbReference>
<feature type="transmembrane region" description="Helical" evidence="3">
    <location>
        <begin position="426"/>
        <end position="442"/>
    </location>
</feature>
<keyword evidence="6" id="KW-1185">Reference proteome</keyword>
<reference evidence="7" key="2">
    <citation type="submission" date="2020-04" db="EMBL/GenBank/DDBJ databases">
        <authorList>
            <consortium name="NCBI Genome Project"/>
        </authorList>
    </citation>
    <scope>NUCLEOTIDE SEQUENCE</scope>
    <source>
        <strain evidence="7">CBS 781.70</strain>
    </source>
</reference>
<proteinExistence type="predicted"/>
<reference evidence="7" key="3">
    <citation type="submission" date="2025-04" db="UniProtKB">
        <authorList>
            <consortium name="RefSeq"/>
        </authorList>
    </citation>
    <scope>IDENTIFICATION</scope>
    <source>
        <strain evidence="7">CBS 781.70</strain>
    </source>
</reference>
<dbReference type="PANTHER" id="PTHR20913">
    <property type="entry name" value="TBC1 DOMAIN FAMILY MEMBER 20/GTPASE"/>
    <property type="match status" value="1"/>
</dbReference>
<evidence type="ECO:0000259" key="4">
    <source>
        <dbReference type="PROSITE" id="PS50086"/>
    </source>
</evidence>
<dbReference type="Gene3D" id="1.10.472.80">
    <property type="entry name" value="Ypt/Rab-GAP domain of gyp1p, domain 3"/>
    <property type="match status" value="1"/>
</dbReference>
<dbReference type="GO" id="GO:0005789">
    <property type="term" value="C:endoplasmic reticulum membrane"/>
    <property type="evidence" value="ECO:0007669"/>
    <property type="project" value="TreeGrafter"/>
</dbReference>
<dbReference type="InterPro" id="IPR045913">
    <property type="entry name" value="TBC20/Gyp8-like"/>
</dbReference>